<proteinExistence type="inferred from homology"/>
<dbReference type="InterPro" id="IPR008560">
    <property type="entry name" value="DUF842_euk"/>
</dbReference>
<evidence type="ECO:0000256" key="1">
    <source>
        <dbReference type="ARBA" id="ARBA00009952"/>
    </source>
</evidence>
<reference evidence="2" key="1">
    <citation type="submission" date="2021-01" db="EMBL/GenBank/DDBJ databases">
        <authorList>
            <person name="Corre E."/>
            <person name="Pelletier E."/>
            <person name="Niang G."/>
            <person name="Scheremetjew M."/>
            <person name="Finn R."/>
            <person name="Kale V."/>
            <person name="Holt S."/>
            <person name="Cochrane G."/>
            <person name="Meng A."/>
            <person name="Brown T."/>
            <person name="Cohen L."/>
        </authorList>
    </citation>
    <scope>NUCLEOTIDE SEQUENCE</scope>
    <source>
        <strain evidence="2">Isolate 1302-5</strain>
    </source>
</reference>
<dbReference type="Pfam" id="PF05811">
    <property type="entry name" value="DUF842"/>
    <property type="match status" value="1"/>
</dbReference>
<dbReference type="EMBL" id="HBKQ01025633">
    <property type="protein sequence ID" value="CAE2243415.1"/>
    <property type="molecule type" value="Transcribed_RNA"/>
</dbReference>
<name>A0A7S4IYU8_9STRA</name>
<protein>
    <submittedName>
        <fullName evidence="2">Uncharacterized protein</fullName>
    </submittedName>
</protein>
<evidence type="ECO:0000313" key="2">
    <source>
        <dbReference type="EMBL" id="CAE2243415.1"/>
    </source>
</evidence>
<gene>
    <name evidence="2" type="ORF">OAUR00152_LOCUS17374</name>
</gene>
<dbReference type="AlphaFoldDB" id="A0A7S4IYU8"/>
<dbReference type="GO" id="GO:0005737">
    <property type="term" value="C:cytoplasm"/>
    <property type="evidence" value="ECO:0007669"/>
    <property type="project" value="TreeGrafter"/>
</dbReference>
<dbReference type="PANTHER" id="PTHR21096:SF0">
    <property type="entry name" value="PROTEIN FAM136A"/>
    <property type="match status" value="1"/>
</dbReference>
<accession>A0A7S4IYU8</accession>
<comment type="similarity">
    <text evidence="1">Belongs to the FAM136 family.</text>
</comment>
<organism evidence="2">
    <name type="scientific">Odontella aurita</name>
    <dbReference type="NCBI Taxonomy" id="265563"/>
    <lineage>
        <taxon>Eukaryota</taxon>
        <taxon>Sar</taxon>
        <taxon>Stramenopiles</taxon>
        <taxon>Ochrophyta</taxon>
        <taxon>Bacillariophyta</taxon>
        <taxon>Mediophyceae</taxon>
        <taxon>Biddulphiophycidae</taxon>
        <taxon>Eupodiscales</taxon>
        <taxon>Odontellaceae</taxon>
        <taxon>Odontella</taxon>
    </lineage>
</organism>
<dbReference type="PANTHER" id="PTHR21096">
    <property type="entry name" value="PROTEIN FAM136A"/>
    <property type="match status" value="1"/>
</dbReference>
<sequence length="152" mass="16877">MASPALQAKAQALNARLEGEAKTSIDAMDRELVRPIARQSFACVVQCYDKAGKTGPTNELEQCSRQCQLRYQGAHSVLQQEVGNFQNRLGRAMMECNDKANDMMTPGAQNDARKMKKIEDVALNCISKTVDEYIGLLKPMRKRVATQLDGLK</sequence>